<dbReference type="Proteomes" id="UP000074914">
    <property type="component" value="Chromosome"/>
</dbReference>
<organism evidence="1 2">
    <name type="scientific">Collimonas pratensis</name>
    <dbReference type="NCBI Taxonomy" id="279113"/>
    <lineage>
        <taxon>Bacteria</taxon>
        <taxon>Pseudomonadati</taxon>
        <taxon>Pseudomonadota</taxon>
        <taxon>Betaproteobacteria</taxon>
        <taxon>Burkholderiales</taxon>
        <taxon>Oxalobacteraceae</taxon>
        <taxon>Collimonas</taxon>
    </lineage>
</organism>
<evidence type="ECO:0000313" key="2">
    <source>
        <dbReference type="Proteomes" id="UP000074914"/>
    </source>
</evidence>
<keyword evidence="1" id="KW-0238">DNA-binding</keyword>
<accession>A0ABM5Z5W0</accession>
<gene>
    <name evidence="1" type="ORF">CPter291_2140</name>
</gene>
<dbReference type="EMBL" id="CP013236">
    <property type="protein sequence ID" value="AMP14402.1"/>
    <property type="molecule type" value="Genomic_DNA"/>
</dbReference>
<protein>
    <submittedName>
        <fullName evidence="1">HMG-I and HMG-Y, DNA-binding domain-containing protein</fullName>
    </submittedName>
</protein>
<keyword evidence="2" id="KW-1185">Reference proteome</keyword>
<name>A0ABM5Z5W0_9BURK</name>
<dbReference type="GO" id="GO:0003677">
    <property type="term" value="F:DNA binding"/>
    <property type="evidence" value="ECO:0007669"/>
    <property type="project" value="UniProtKB-KW"/>
</dbReference>
<reference evidence="1 2" key="1">
    <citation type="submission" date="2015-11" db="EMBL/GenBank/DDBJ databases">
        <title>Exploring the genomic traits of fungus-feeding bacterial genus Collimonas.</title>
        <authorList>
            <person name="Song C."/>
            <person name="Schmidt R."/>
            <person name="de Jager V."/>
            <person name="Krzyzanowska D."/>
            <person name="Jongedijk E."/>
            <person name="Cankar K."/>
            <person name="Beekwilder J."/>
            <person name="van Veen A."/>
            <person name="de Boer W."/>
            <person name="van Veen J.A."/>
            <person name="Garbeva P."/>
        </authorList>
    </citation>
    <scope>NUCLEOTIDE SEQUENCE [LARGE SCALE GENOMIC DNA]</scope>
    <source>
        <strain evidence="1 2">Ter291</strain>
    </source>
</reference>
<sequence>MDDFIGVNIECILYYNNHHESKSYDRDRDLVVENISAIPIDLWERGIANRSGSLRQYPEEMVRFSLFPGIEATVTLNGIRVRGNFYTCAKALEE</sequence>
<evidence type="ECO:0000313" key="1">
    <source>
        <dbReference type="EMBL" id="AMP14402.1"/>
    </source>
</evidence>
<proteinExistence type="predicted"/>